<evidence type="ECO:0000313" key="3">
    <source>
        <dbReference type="Proteomes" id="UP000008782"/>
    </source>
</evidence>
<dbReference type="GeneID" id="24412476"/>
<dbReference type="RefSeq" id="XP_008095987.1">
    <property type="nucleotide sequence ID" value="XM_008097796.1"/>
</dbReference>
<dbReference type="HOGENOM" id="CLU_3351045_0_0_1"/>
<evidence type="ECO:0000313" key="2">
    <source>
        <dbReference type="EMBL" id="EFQ31967.1"/>
    </source>
</evidence>
<feature type="region of interest" description="Disordered" evidence="1">
    <location>
        <begin position="1"/>
        <end position="37"/>
    </location>
</feature>
<accession>E3QM79</accession>
<feature type="compositionally biased region" description="Low complexity" evidence="1">
    <location>
        <begin position="20"/>
        <end position="37"/>
    </location>
</feature>
<keyword evidence="3" id="KW-1185">Reference proteome</keyword>
<dbReference type="VEuPathDB" id="FungiDB:GLRG_07111"/>
<protein>
    <submittedName>
        <fullName evidence="2">Uncharacterized protein</fullName>
    </submittedName>
</protein>
<organism evidence="3">
    <name type="scientific">Colletotrichum graminicola (strain M1.001 / M2 / FGSC 10212)</name>
    <name type="common">Maize anthracnose fungus</name>
    <name type="synonym">Glomerella graminicola</name>
    <dbReference type="NCBI Taxonomy" id="645133"/>
    <lineage>
        <taxon>Eukaryota</taxon>
        <taxon>Fungi</taxon>
        <taxon>Dikarya</taxon>
        <taxon>Ascomycota</taxon>
        <taxon>Pezizomycotina</taxon>
        <taxon>Sordariomycetes</taxon>
        <taxon>Hypocreomycetidae</taxon>
        <taxon>Glomerellales</taxon>
        <taxon>Glomerellaceae</taxon>
        <taxon>Colletotrichum</taxon>
        <taxon>Colletotrichum graminicola species complex</taxon>
    </lineage>
</organism>
<dbReference type="AlphaFoldDB" id="E3QM79"/>
<name>E3QM79_COLGM</name>
<reference evidence="3" key="1">
    <citation type="journal article" date="2012" name="Nat. Genet.">
        <title>Lifestyle transitions in plant pathogenic Colletotrichum fungi deciphered by genome and transcriptome analyses.</title>
        <authorList>
            <person name="O'Connell R.J."/>
            <person name="Thon M.R."/>
            <person name="Hacquard S."/>
            <person name="Amyotte S.G."/>
            <person name="Kleemann J."/>
            <person name="Torres M.F."/>
            <person name="Damm U."/>
            <person name="Buiate E.A."/>
            <person name="Epstein L."/>
            <person name="Alkan N."/>
            <person name="Altmueller J."/>
            <person name="Alvarado-Balderrama L."/>
            <person name="Bauser C.A."/>
            <person name="Becker C."/>
            <person name="Birren B.W."/>
            <person name="Chen Z."/>
            <person name="Choi J."/>
            <person name="Crouch J.A."/>
            <person name="Duvick J.P."/>
            <person name="Farman M.A."/>
            <person name="Gan P."/>
            <person name="Heiman D."/>
            <person name="Henrissat B."/>
            <person name="Howard R.J."/>
            <person name="Kabbage M."/>
            <person name="Koch C."/>
            <person name="Kracher B."/>
            <person name="Kubo Y."/>
            <person name="Law A.D."/>
            <person name="Lebrun M.-H."/>
            <person name="Lee Y.-H."/>
            <person name="Miyara I."/>
            <person name="Moore N."/>
            <person name="Neumann U."/>
            <person name="Nordstroem K."/>
            <person name="Panaccione D.G."/>
            <person name="Panstruga R."/>
            <person name="Place M."/>
            <person name="Proctor R.H."/>
            <person name="Prusky D."/>
            <person name="Rech G."/>
            <person name="Reinhardt R."/>
            <person name="Rollins J.A."/>
            <person name="Rounsley S."/>
            <person name="Schardl C.L."/>
            <person name="Schwartz D.C."/>
            <person name="Shenoy N."/>
            <person name="Shirasu K."/>
            <person name="Sikhakolli U.R."/>
            <person name="Stueber K."/>
            <person name="Sukno S.A."/>
            <person name="Sweigard J.A."/>
            <person name="Takano Y."/>
            <person name="Takahara H."/>
            <person name="Trail F."/>
            <person name="van der Does H.C."/>
            <person name="Voll L.M."/>
            <person name="Will I."/>
            <person name="Young S."/>
            <person name="Zeng Q."/>
            <person name="Zhang J."/>
            <person name="Zhou S."/>
            <person name="Dickman M.B."/>
            <person name="Schulze-Lefert P."/>
            <person name="Ver Loren van Themaat E."/>
            <person name="Ma L.-J."/>
            <person name="Vaillancourt L.J."/>
        </authorList>
    </citation>
    <scope>NUCLEOTIDE SEQUENCE [LARGE SCALE GENOMIC DNA]</scope>
    <source>
        <strain evidence="3">M1.001 / M2 / FGSC 10212</strain>
    </source>
</reference>
<dbReference type="EMBL" id="GG697358">
    <property type="protein sequence ID" value="EFQ31967.1"/>
    <property type="molecule type" value="Genomic_DNA"/>
</dbReference>
<sequence>MCPFWESPDPVSRQTELPARTRTFRSGSTSTSVLVSG</sequence>
<gene>
    <name evidence="2" type="ORF">GLRG_07111</name>
</gene>
<proteinExistence type="predicted"/>
<evidence type="ECO:0000256" key="1">
    <source>
        <dbReference type="SAM" id="MobiDB-lite"/>
    </source>
</evidence>
<dbReference type="Proteomes" id="UP000008782">
    <property type="component" value="Unassembled WGS sequence"/>
</dbReference>